<evidence type="ECO:0000259" key="5">
    <source>
        <dbReference type="PROSITE" id="PS50305"/>
    </source>
</evidence>
<evidence type="ECO:0000256" key="3">
    <source>
        <dbReference type="ARBA" id="ARBA00023027"/>
    </source>
</evidence>
<dbReference type="SUPFAM" id="SSF52467">
    <property type="entry name" value="DHS-like NAD/FAD-binding domain"/>
    <property type="match status" value="1"/>
</dbReference>
<comment type="caution">
    <text evidence="6">The sequence shown here is derived from an EMBL/GenBank/DDBJ whole genome shotgun (WGS) entry which is preliminary data.</text>
</comment>
<proteinExistence type="predicted"/>
<gene>
    <name evidence="6" type="ORF">ACFPXP_02240</name>
</gene>
<feature type="domain" description="Deacetylase sirtuin-type" evidence="5">
    <location>
        <begin position="1"/>
        <end position="246"/>
    </location>
</feature>
<keyword evidence="7" id="KW-1185">Reference proteome</keyword>
<dbReference type="InterPro" id="IPR050134">
    <property type="entry name" value="NAD-dep_sirtuin_deacylases"/>
</dbReference>
<dbReference type="EMBL" id="JBHSQV010000010">
    <property type="protein sequence ID" value="MFC5985293.1"/>
    <property type="molecule type" value="Genomic_DNA"/>
</dbReference>
<dbReference type="EC" id="2.3.1.286" evidence="1"/>
<dbReference type="Proteomes" id="UP001596250">
    <property type="component" value="Unassembled WGS sequence"/>
</dbReference>
<dbReference type="Gene3D" id="3.30.1600.10">
    <property type="entry name" value="SIR2/SIRT2 'Small Domain"/>
    <property type="match status" value="1"/>
</dbReference>
<evidence type="ECO:0000256" key="1">
    <source>
        <dbReference type="ARBA" id="ARBA00012928"/>
    </source>
</evidence>
<keyword evidence="2 6" id="KW-0808">Transferase</keyword>
<dbReference type="GO" id="GO:0034979">
    <property type="term" value="F:NAD-dependent protein lysine deacetylase activity"/>
    <property type="evidence" value="ECO:0007669"/>
    <property type="project" value="UniProtKB-EC"/>
</dbReference>
<dbReference type="NCBIfam" id="NF001754">
    <property type="entry name" value="PRK00481.1-4"/>
    <property type="match status" value="1"/>
</dbReference>
<dbReference type="RefSeq" id="WP_379891981.1">
    <property type="nucleotide sequence ID" value="NZ_CBCSCT010000003.1"/>
</dbReference>
<accession>A0ABW1IJR8</accession>
<dbReference type="Pfam" id="PF02146">
    <property type="entry name" value="SIR2"/>
    <property type="match status" value="1"/>
</dbReference>
<dbReference type="PANTHER" id="PTHR11085">
    <property type="entry name" value="NAD-DEPENDENT PROTEIN DEACYLASE SIRTUIN-5, MITOCHONDRIAL-RELATED"/>
    <property type="match status" value="1"/>
</dbReference>
<evidence type="ECO:0000313" key="6">
    <source>
        <dbReference type="EMBL" id="MFC5985293.1"/>
    </source>
</evidence>
<keyword evidence="3" id="KW-0520">NAD</keyword>
<comment type="caution">
    <text evidence="4">Lacks conserved residue(s) required for the propagation of feature annotation.</text>
</comment>
<dbReference type="PROSITE" id="PS50305">
    <property type="entry name" value="SIRTUIN"/>
    <property type="match status" value="1"/>
</dbReference>
<dbReference type="InterPro" id="IPR003000">
    <property type="entry name" value="Sirtuin"/>
</dbReference>
<evidence type="ECO:0000256" key="4">
    <source>
        <dbReference type="PROSITE-ProRule" id="PRU00236"/>
    </source>
</evidence>
<sequence>MIRLEAVQKLTEALKEAGKVAVLTGAGMSTASGIPDFRSRGGLYDRELNVEAILSESYFHSKPKLFWKYFKEIFGFQQIREVEPNAGHLFLAELEAMGKTVTIITQNVDGLHRKAGSSRVLEVHGSLDQARCPKCHEEYGLKDLLAEEIPRCRKHDVILKPDVVLFEGRVKHMEEAVDAICGCELFIVLGTSLTVYPVKELPNYIRHDRGITKAIINKEPTMMDELFDIVVHEEIVPVLNRVKQTI</sequence>
<dbReference type="InterPro" id="IPR029035">
    <property type="entry name" value="DHS-like_NAD/FAD-binding_dom"/>
</dbReference>
<reference evidence="7" key="1">
    <citation type="journal article" date="2019" name="Int. J. Syst. Evol. Microbiol.">
        <title>The Global Catalogue of Microorganisms (GCM) 10K type strain sequencing project: providing services to taxonomists for standard genome sequencing and annotation.</title>
        <authorList>
            <consortium name="The Broad Institute Genomics Platform"/>
            <consortium name="The Broad Institute Genome Sequencing Center for Infectious Disease"/>
            <person name="Wu L."/>
            <person name="Ma J."/>
        </authorList>
    </citation>
    <scope>NUCLEOTIDE SEQUENCE [LARGE SCALE GENOMIC DNA]</scope>
    <source>
        <strain evidence="7">CCM 8749</strain>
    </source>
</reference>
<evidence type="ECO:0000313" key="7">
    <source>
        <dbReference type="Proteomes" id="UP001596250"/>
    </source>
</evidence>
<dbReference type="PANTHER" id="PTHR11085:SF4">
    <property type="entry name" value="NAD-DEPENDENT PROTEIN DEACYLASE"/>
    <property type="match status" value="1"/>
</dbReference>
<name>A0ABW1IJR8_9BACL</name>
<dbReference type="CDD" id="cd01407">
    <property type="entry name" value="SIR2-fam"/>
    <property type="match status" value="1"/>
</dbReference>
<keyword evidence="6" id="KW-0012">Acyltransferase</keyword>
<dbReference type="Gene3D" id="3.40.50.1220">
    <property type="entry name" value="TPP-binding domain"/>
    <property type="match status" value="1"/>
</dbReference>
<dbReference type="InterPro" id="IPR026591">
    <property type="entry name" value="Sirtuin_cat_small_dom_sf"/>
</dbReference>
<evidence type="ECO:0000256" key="2">
    <source>
        <dbReference type="ARBA" id="ARBA00022679"/>
    </source>
</evidence>
<protein>
    <recommendedName>
        <fullName evidence="1">protein acetyllysine N-acetyltransferase</fullName>
        <ecNumber evidence="1">2.3.1.286</ecNumber>
    </recommendedName>
</protein>
<organism evidence="6 7">
    <name type="scientific">Marinicrinis lubricantis</name>
    <dbReference type="NCBI Taxonomy" id="2086470"/>
    <lineage>
        <taxon>Bacteria</taxon>
        <taxon>Bacillati</taxon>
        <taxon>Bacillota</taxon>
        <taxon>Bacilli</taxon>
        <taxon>Bacillales</taxon>
        <taxon>Paenibacillaceae</taxon>
    </lineage>
</organism>
<dbReference type="InterPro" id="IPR026590">
    <property type="entry name" value="Ssirtuin_cat_dom"/>
</dbReference>
<dbReference type="NCBIfam" id="NF001752">
    <property type="entry name" value="PRK00481.1-1"/>
    <property type="match status" value="1"/>
</dbReference>